<feature type="region of interest" description="Disordered" evidence="1">
    <location>
        <begin position="48"/>
        <end position="164"/>
    </location>
</feature>
<organism evidence="2 3">
    <name type="scientific">Capnocytophaga gingivalis</name>
    <dbReference type="NCBI Taxonomy" id="1017"/>
    <lineage>
        <taxon>Bacteria</taxon>
        <taxon>Pseudomonadati</taxon>
        <taxon>Bacteroidota</taxon>
        <taxon>Flavobacteriia</taxon>
        <taxon>Flavobacteriales</taxon>
        <taxon>Flavobacteriaceae</taxon>
        <taxon>Capnocytophaga</taxon>
    </lineage>
</organism>
<dbReference type="EMBL" id="JAYKBW010000009">
    <property type="protein sequence ID" value="MEB3075378.1"/>
    <property type="molecule type" value="Genomic_DNA"/>
</dbReference>
<evidence type="ECO:0000256" key="1">
    <source>
        <dbReference type="SAM" id="MobiDB-lite"/>
    </source>
</evidence>
<dbReference type="Proteomes" id="UP001311730">
    <property type="component" value="Unassembled WGS sequence"/>
</dbReference>
<protein>
    <submittedName>
        <fullName evidence="2">Uncharacterized protein</fullName>
    </submittedName>
</protein>
<feature type="compositionally biased region" description="Polar residues" evidence="1">
    <location>
        <begin position="88"/>
        <end position="105"/>
    </location>
</feature>
<keyword evidence="3" id="KW-1185">Reference proteome</keyword>
<proteinExistence type="predicted"/>
<feature type="compositionally biased region" description="Basic and acidic residues" evidence="1">
    <location>
        <begin position="117"/>
        <end position="126"/>
    </location>
</feature>
<evidence type="ECO:0000313" key="2">
    <source>
        <dbReference type="EMBL" id="MEB3075378.1"/>
    </source>
</evidence>
<accession>A0ABU5Z8T0</accession>
<gene>
    <name evidence="2" type="ORF">VJJ08_08710</name>
</gene>
<comment type="caution">
    <text evidence="2">The sequence shown here is derived from an EMBL/GenBank/DDBJ whole genome shotgun (WGS) entry which is preliminary data.</text>
</comment>
<dbReference type="RefSeq" id="WP_323983582.1">
    <property type="nucleotide sequence ID" value="NZ_JAYKBW010000009.1"/>
</dbReference>
<evidence type="ECO:0000313" key="3">
    <source>
        <dbReference type="Proteomes" id="UP001311730"/>
    </source>
</evidence>
<feature type="compositionally biased region" description="Low complexity" evidence="1">
    <location>
        <begin position="59"/>
        <end position="70"/>
    </location>
</feature>
<reference evidence="2 3" key="1">
    <citation type="submission" date="2023-12" db="EMBL/GenBank/DDBJ databases">
        <title>Genomic sequences of Capnocytophaga and Parvimonas strains.</title>
        <authorList>
            <person name="Watt R.M."/>
            <person name="Wang M."/>
            <person name="Yang T."/>
            <person name="Tong W.M."/>
        </authorList>
    </citation>
    <scope>NUCLEOTIDE SEQUENCE [LARGE SCALE GENOMIC DNA]</scope>
    <source>
        <strain evidence="2 3">CCUG 13096</strain>
    </source>
</reference>
<name>A0ABU5Z8T0_9FLAO</name>
<sequence length="201" mass="22354">MEEALEILWTYARREPIENNGKTIVATISQSIAAIRLIIRLEGGLQRSEKRKVNNEKQATPAYATPTITTHDLPTSACKGKTHDSGAGEQSAQPDIDAPTSTCLVSASPKERKLRTSRQEPNHPNDKVAYPASKPRKVCRQRPCVKKDKSPNHTSKPRKVCHQRSATKEDLYKENALIGSSIRRVSLHRFSTLTLIKALPP</sequence>
<feature type="compositionally biased region" description="Basic residues" evidence="1">
    <location>
        <begin position="134"/>
        <end position="144"/>
    </location>
</feature>